<feature type="domain" description="RNA polymerase sigma factor 70 region 4 type 2" evidence="6">
    <location>
        <begin position="107"/>
        <end position="159"/>
    </location>
</feature>
<evidence type="ECO:0000256" key="2">
    <source>
        <dbReference type="ARBA" id="ARBA00023015"/>
    </source>
</evidence>
<dbReference type="EMBL" id="BAAADO010000003">
    <property type="protein sequence ID" value="GAA0493040.1"/>
    <property type="molecule type" value="Genomic_DNA"/>
</dbReference>
<name>A0ABN1B9V9_9BACI</name>
<keyword evidence="3" id="KW-0731">Sigma factor</keyword>
<keyword evidence="2" id="KW-0805">Transcription regulation</keyword>
<dbReference type="SUPFAM" id="SSF88946">
    <property type="entry name" value="Sigma2 domain of RNA polymerase sigma factors"/>
    <property type="match status" value="1"/>
</dbReference>
<sequence>MTHEDTLTTWFHHYSDDVYNFLIYYVGHGDVEDMVQEVFIKALNHIDTFKHESKPKTWLFSIARNVAIDHMRKKKRNRNKESKLIQHKQTVNEKSPEDIYQLSETRKEVYQAMRCLKKNYYEVLLLRGIQELSVEETAGVLDWSQNKVKVTFHRAMKALKKQLGGVT</sequence>
<dbReference type="CDD" id="cd06171">
    <property type="entry name" value="Sigma70_r4"/>
    <property type="match status" value="1"/>
</dbReference>
<evidence type="ECO:0000256" key="4">
    <source>
        <dbReference type="ARBA" id="ARBA00023163"/>
    </source>
</evidence>
<comment type="similarity">
    <text evidence="1">Belongs to the sigma-70 factor family. ECF subfamily.</text>
</comment>
<dbReference type="Gene3D" id="1.10.1740.10">
    <property type="match status" value="1"/>
</dbReference>
<dbReference type="Pfam" id="PF04542">
    <property type="entry name" value="Sigma70_r2"/>
    <property type="match status" value="1"/>
</dbReference>
<dbReference type="RefSeq" id="WP_343840137.1">
    <property type="nucleotide sequence ID" value="NZ_BAAADO010000003.1"/>
</dbReference>
<feature type="domain" description="RNA polymerase sigma-70 region 2" evidence="5">
    <location>
        <begin position="11"/>
        <end position="76"/>
    </location>
</feature>
<comment type="caution">
    <text evidence="7">The sequence shown here is derived from an EMBL/GenBank/DDBJ whole genome shotgun (WGS) entry which is preliminary data.</text>
</comment>
<evidence type="ECO:0000313" key="8">
    <source>
        <dbReference type="Proteomes" id="UP001500880"/>
    </source>
</evidence>
<dbReference type="InterPro" id="IPR013325">
    <property type="entry name" value="RNA_pol_sigma_r2"/>
</dbReference>
<dbReference type="Gene3D" id="1.10.10.10">
    <property type="entry name" value="Winged helix-like DNA-binding domain superfamily/Winged helix DNA-binding domain"/>
    <property type="match status" value="1"/>
</dbReference>
<gene>
    <name evidence="7" type="ORF">GCM10008986_19340</name>
</gene>
<evidence type="ECO:0000259" key="5">
    <source>
        <dbReference type="Pfam" id="PF04542"/>
    </source>
</evidence>
<proteinExistence type="inferred from homology"/>
<dbReference type="Proteomes" id="UP001500880">
    <property type="component" value="Unassembled WGS sequence"/>
</dbReference>
<evidence type="ECO:0000256" key="3">
    <source>
        <dbReference type="ARBA" id="ARBA00023082"/>
    </source>
</evidence>
<keyword evidence="8" id="KW-1185">Reference proteome</keyword>
<dbReference type="InterPro" id="IPR039425">
    <property type="entry name" value="RNA_pol_sigma-70-like"/>
</dbReference>
<accession>A0ABN1B9V9</accession>
<dbReference type="NCBIfam" id="TIGR02937">
    <property type="entry name" value="sigma70-ECF"/>
    <property type="match status" value="1"/>
</dbReference>
<organism evidence="7 8">
    <name type="scientific">Salinibacillus aidingensis</name>
    <dbReference type="NCBI Taxonomy" id="237684"/>
    <lineage>
        <taxon>Bacteria</taxon>
        <taxon>Bacillati</taxon>
        <taxon>Bacillota</taxon>
        <taxon>Bacilli</taxon>
        <taxon>Bacillales</taxon>
        <taxon>Bacillaceae</taxon>
        <taxon>Salinibacillus</taxon>
    </lineage>
</organism>
<evidence type="ECO:0000256" key="1">
    <source>
        <dbReference type="ARBA" id="ARBA00010641"/>
    </source>
</evidence>
<dbReference type="InterPro" id="IPR013249">
    <property type="entry name" value="RNA_pol_sigma70_r4_t2"/>
</dbReference>
<protein>
    <submittedName>
        <fullName evidence="7">Sigma-70 family RNA polymerase sigma factor</fullName>
    </submittedName>
</protein>
<dbReference type="Pfam" id="PF08281">
    <property type="entry name" value="Sigma70_r4_2"/>
    <property type="match status" value="1"/>
</dbReference>
<dbReference type="InterPro" id="IPR007627">
    <property type="entry name" value="RNA_pol_sigma70_r2"/>
</dbReference>
<dbReference type="InterPro" id="IPR036388">
    <property type="entry name" value="WH-like_DNA-bd_sf"/>
</dbReference>
<reference evidence="7 8" key="1">
    <citation type="journal article" date="2019" name="Int. J. Syst. Evol. Microbiol.">
        <title>The Global Catalogue of Microorganisms (GCM) 10K type strain sequencing project: providing services to taxonomists for standard genome sequencing and annotation.</title>
        <authorList>
            <consortium name="The Broad Institute Genomics Platform"/>
            <consortium name="The Broad Institute Genome Sequencing Center for Infectious Disease"/>
            <person name="Wu L."/>
            <person name="Ma J."/>
        </authorList>
    </citation>
    <scope>NUCLEOTIDE SEQUENCE [LARGE SCALE GENOMIC DNA]</scope>
    <source>
        <strain evidence="7 8">JCM 12389</strain>
    </source>
</reference>
<evidence type="ECO:0000259" key="6">
    <source>
        <dbReference type="Pfam" id="PF08281"/>
    </source>
</evidence>
<dbReference type="PANTHER" id="PTHR43133:SF60">
    <property type="entry name" value="RNA POLYMERASE SIGMA FACTOR SIGV"/>
    <property type="match status" value="1"/>
</dbReference>
<dbReference type="PANTHER" id="PTHR43133">
    <property type="entry name" value="RNA POLYMERASE ECF-TYPE SIGMA FACTO"/>
    <property type="match status" value="1"/>
</dbReference>
<dbReference type="InterPro" id="IPR013324">
    <property type="entry name" value="RNA_pol_sigma_r3/r4-like"/>
</dbReference>
<evidence type="ECO:0000313" key="7">
    <source>
        <dbReference type="EMBL" id="GAA0493040.1"/>
    </source>
</evidence>
<dbReference type="SUPFAM" id="SSF88659">
    <property type="entry name" value="Sigma3 and sigma4 domains of RNA polymerase sigma factors"/>
    <property type="match status" value="1"/>
</dbReference>
<keyword evidence="4" id="KW-0804">Transcription</keyword>
<dbReference type="InterPro" id="IPR014284">
    <property type="entry name" value="RNA_pol_sigma-70_dom"/>
</dbReference>